<accession>A0A1H3SP44</accession>
<sequence length="462" mass="49372">MPITPELDRILADLRVAVGAAYGGVPDKELLADLAAVEAVGRVVDAARVRLSGEVGARSRRELGDDGLSRSQNFTSPSKLVSAATGVSEAEAARRLALGGRLRGAVQLGGVEGPVPFPRVSEALQAGVLAVEAAGVIVKRCAQLAARGLSGVVVAEAEQTLVDETVHGCLTPDDTARLAIRLQELLDPDGAEPRDEVQQQQRSLTFAASSADGMVRGKFALTPEQAGVWVGSIQALQSPRVAGPRFRSEDESVADFITADTRTQAQKNVDTVTELITRAASAPEMPHLNGSVTTVHVHATLTDLEAGRGVGWIDGVEEPVAISTIEQLRCHASTATTLFGDHGEVLHHGKSRRLFSPAQNRALAARDGGCVWRGCQRPPSWCETHHVDPWGSDDHPPGRTDIDNGVLLCHFHHSHLHKSDWKLVMRDGVPHLIPPRYLDPEQCPIATTRRRTTLPPELPTAA</sequence>
<dbReference type="InterPro" id="IPR003615">
    <property type="entry name" value="HNH_nuc"/>
</dbReference>
<dbReference type="AlphaFoldDB" id="A0A1H3SP44"/>
<evidence type="ECO:0000313" key="2">
    <source>
        <dbReference type="EMBL" id="SDZ39752.1"/>
    </source>
</evidence>
<dbReference type="SMART" id="SM00507">
    <property type="entry name" value="HNHc"/>
    <property type="match status" value="1"/>
</dbReference>
<name>A0A1H3SP44_9MICO</name>
<dbReference type="CDD" id="cd00085">
    <property type="entry name" value="HNHc"/>
    <property type="match status" value="1"/>
</dbReference>
<proteinExistence type="predicted"/>
<organism evidence="2 3">
    <name type="scientific">Herbiconiux ginsengi</name>
    <dbReference type="NCBI Taxonomy" id="381665"/>
    <lineage>
        <taxon>Bacteria</taxon>
        <taxon>Bacillati</taxon>
        <taxon>Actinomycetota</taxon>
        <taxon>Actinomycetes</taxon>
        <taxon>Micrococcales</taxon>
        <taxon>Microbacteriaceae</taxon>
        <taxon>Herbiconiux</taxon>
    </lineage>
</organism>
<evidence type="ECO:0000259" key="1">
    <source>
        <dbReference type="SMART" id="SM00507"/>
    </source>
</evidence>
<dbReference type="Pfam" id="PF02720">
    <property type="entry name" value="DUF222"/>
    <property type="match status" value="1"/>
</dbReference>
<dbReference type="EMBL" id="FNPZ01000004">
    <property type="protein sequence ID" value="SDZ39752.1"/>
    <property type="molecule type" value="Genomic_DNA"/>
</dbReference>
<keyword evidence="3" id="KW-1185">Reference proteome</keyword>
<feature type="domain" description="HNH nuclease" evidence="1">
    <location>
        <begin position="358"/>
        <end position="414"/>
    </location>
</feature>
<evidence type="ECO:0000313" key="3">
    <source>
        <dbReference type="Proteomes" id="UP000198891"/>
    </source>
</evidence>
<dbReference type="STRING" id="381665.SAMN05216554_3548"/>
<dbReference type="OrthoDB" id="5177627at2"/>
<reference evidence="2 3" key="1">
    <citation type="submission" date="2016-10" db="EMBL/GenBank/DDBJ databases">
        <authorList>
            <person name="de Groot N.N."/>
        </authorList>
    </citation>
    <scope>NUCLEOTIDE SEQUENCE [LARGE SCALE GENOMIC DNA]</scope>
    <source>
        <strain evidence="2 3">CGMCC 4.3491</strain>
    </source>
</reference>
<gene>
    <name evidence="2" type="ORF">SAMN05216554_3548</name>
</gene>
<dbReference type="InterPro" id="IPR003870">
    <property type="entry name" value="DUF222"/>
</dbReference>
<protein>
    <recommendedName>
        <fullName evidence="1">HNH nuclease domain-containing protein</fullName>
    </recommendedName>
</protein>
<dbReference type="RefSeq" id="WP_092556296.1">
    <property type="nucleotide sequence ID" value="NZ_FNPZ01000004.1"/>
</dbReference>
<dbReference type="Proteomes" id="UP000198891">
    <property type="component" value="Unassembled WGS sequence"/>
</dbReference>